<keyword evidence="12" id="KW-1185">Reference proteome</keyword>
<dbReference type="PANTHER" id="PTHR38662">
    <property type="entry name" value="COBALT TRANSPORT PROTEIN CBIN"/>
    <property type="match status" value="1"/>
</dbReference>
<protein>
    <recommendedName>
        <fullName evidence="10">Cobalt transport protein CbiN</fullName>
    </recommendedName>
    <alternativeName>
        <fullName evidence="10">Energy-coupling factor transporter probable substrate-capture protein CbiN</fullName>
        <shortName evidence="10">ECF transporter S component CbiN</shortName>
    </alternativeName>
</protein>
<comment type="subunit">
    <text evidence="10">Forms an energy-coupling factor (ECF) transporter complex composed of an ATP-binding protein (A component, CbiO), a transmembrane protein (T component, CbiQ) and 2 possible substrate-capture proteins (S components, CbiM and CbiN) of unknown stoichimetry.</text>
</comment>
<comment type="pathway">
    <text evidence="10">Cofactor biosynthesis; adenosylcobalamin biosynthesis.</text>
</comment>
<organism evidence="11 12">
    <name type="scientific">Roseofilum capinflatum BLCC-M114</name>
    <dbReference type="NCBI Taxonomy" id="3022440"/>
    <lineage>
        <taxon>Bacteria</taxon>
        <taxon>Bacillati</taxon>
        <taxon>Cyanobacteriota</taxon>
        <taxon>Cyanophyceae</taxon>
        <taxon>Desertifilales</taxon>
        <taxon>Desertifilaceae</taxon>
        <taxon>Roseofilum</taxon>
        <taxon>Roseofilum capinflatum</taxon>
    </lineage>
</organism>
<sequence>MKTQQHQWPNGLLLLAVIGLTILPLMIVKDSEFGGADGQAEEAITEVNPQYEPWFEPILEPPGGETESLLFALQAAFGAGIIGYGIGWYRGRSEPNPSGENDVTD</sequence>
<evidence type="ECO:0000256" key="4">
    <source>
        <dbReference type="ARBA" id="ARBA00022573"/>
    </source>
</evidence>
<comment type="caution">
    <text evidence="11">The sequence shown here is derived from an EMBL/GenBank/DDBJ whole genome shotgun (WGS) entry which is preliminary data.</text>
</comment>
<dbReference type="EMBL" id="JAQOSO010000010">
    <property type="protein sequence ID" value="MDJ1172952.1"/>
    <property type="molecule type" value="Genomic_DNA"/>
</dbReference>
<evidence type="ECO:0000256" key="8">
    <source>
        <dbReference type="ARBA" id="ARBA00023136"/>
    </source>
</evidence>
<keyword evidence="9 10" id="KW-0170">Cobalt</keyword>
<dbReference type="Proteomes" id="UP001235849">
    <property type="component" value="Unassembled WGS sequence"/>
</dbReference>
<dbReference type="NCBIfam" id="TIGR01165">
    <property type="entry name" value="cbiN"/>
    <property type="match status" value="1"/>
</dbReference>
<keyword evidence="3 10" id="KW-1003">Cell membrane</keyword>
<dbReference type="HAMAP" id="MF_00330">
    <property type="entry name" value="CbiN"/>
    <property type="match status" value="1"/>
</dbReference>
<evidence type="ECO:0000313" key="11">
    <source>
        <dbReference type="EMBL" id="MDJ1172952.1"/>
    </source>
</evidence>
<gene>
    <name evidence="10" type="primary">cbiN</name>
    <name evidence="11" type="ORF">PMG25_02495</name>
</gene>
<name>A0ABT7B1A8_9CYAN</name>
<keyword evidence="1 10" id="KW-0171">Cobalt transport</keyword>
<feature type="transmembrane region" description="Helical" evidence="10">
    <location>
        <begin position="12"/>
        <end position="28"/>
    </location>
</feature>
<comment type="function">
    <text evidence="10">Part of the energy-coupling factor (ECF) transporter complex CbiMNOQ involved in cobalt import.</text>
</comment>
<evidence type="ECO:0000256" key="6">
    <source>
        <dbReference type="ARBA" id="ARBA00022989"/>
    </source>
</evidence>
<dbReference type="PANTHER" id="PTHR38662:SF1">
    <property type="entry name" value="COBALT TRANSPORT PROTEIN CBIN"/>
    <property type="match status" value="1"/>
</dbReference>
<proteinExistence type="inferred from homology"/>
<evidence type="ECO:0000256" key="2">
    <source>
        <dbReference type="ARBA" id="ARBA00022448"/>
    </source>
</evidence>
<dbReference type="NCBIfam" id="NF002780">
    <property type="entry name" value="PRK02898.1"/>
    <property type="match status" value="1"/>
</dbReference>
<dbReference type="Pfam" id="PF02553">
    <property type="entry name" value="CbiN"/>
    <property type="match status" value="1"/>
</dbReference>
<evidence type="ECO:0000256" key="3">
    <source>
        <dbReference type="ARBA" id="ARBA00022475"/>
    </source>
</evidence>
<keyword evidence="8 10" id="KW-0472">Membrane</keyword>
<dbReference type="InterPro" id="IPR003705">
    <property type="entry name" value="CbiN"/>
</dbReference>
<evidence type="ECO:0000256" key="9">
    <source>
        <dbReference type="ARBA" id="ARBA00023285"/>
    </source>
</evidence>
<comment type="subcellular location">
    <subcellularLocation>
        <location evidence="10">Cell membrane</location>
        <topology evidence="10">Multi-pass membrane protein</topology>
    </subcellularLocation>
</comment>
<keyword evidence="4 10" id="KW-0169">Cobalamin biosynthesis</keyword>
<reference evidence="11 12" key="1">
    <citation type="submission" date="2023-01" db="EMBL/GenBank/DDBJ databases">
        <title>Novel diversity within Roseofilum (Cyanobacteria; Desertifilaceae) from marine benthic mats with descriptions of four novel species.</title>
        <authorList>
            <person name="Wang Y."/>
            <person name="Berthold D.E."/>
            <person name="Hu J."/>
            <person name="Lefler F.W."/>
            <person name="Laughinghouse H.D. IV."/>
        </authorList>
    </citation>
    <scope>NUCLEOTIDE SEQUENCE [LARGE SCALE GENOMIC DNA]</scope>
    <source>
        <strain evidence="11 12">BLCC-M114</strain>
    </source>
</reference>
<evidence type="ECO:0000256" key="5">
    <source>
        <dbReference type="ARBA" id="ARBA00022692"/>
    </source>
</evidence>
<comment type="similarity">
    <text evidence="10">Belongs to the CbiN family.</text>
</comment>
<keyword evidence="6 10" id="KW-1133">Transmembrane helix</keyword>
<keyword evidence="7 10" id="KW-0406">Ion transport</keyword>
<keyword evidence="5 10" id="KW-0812">Transmembrane</keyword>
<feature type="transmembrane region" description="Helical" evidence="10">
    <location>
        <begin position="69"/>
        <end position="89"/>
    </location>
</feature>
<evidence type="ECO:0000256" key="7">
    <source>
        <dbReference type="ARBA" id="ARBA00023065"/>
    </source>
</evidence>
<keyword evidence="2 10" id="KW-0813">Transport</keyword>
<evidence type="ECO:0000313" key="12">
    <source>
        <dbReference type="Proteomes" id="UP001235849"/>
    </source>
</evidence>
<accession>A0ABT7B1A8</accession>
<evidence type="ECO:0000256" key="10">
    <source>
        <dbReference type="HAMAP-Rule" id="MF_00330"/>
    </source>
</evidence>
<dbReference type="RefSeq" id="WP_283765330.1">
    <property type="nucleotide sequence ID" value="NZ_JAQOSO010000010.1"/>
</dbReference>
<evidence type="ECO:0000256" key="1">
    <source>
        <dbReference type="ARBA" id="ARBA00022426"/>
    </source>
</evidence>